<dbReference type="Proteomes" id="UP001246690">
    <property type="component" value="Chromosome"/>
</dbReference>
<feature type="transmembrane region" description="Helical" evidence="1">
    <location>
        <begin position="31"/>
        <end position="51"/>
    </location>
</feature>
<organism evidence="2 3">
    <name type="scientific">Buttiauxella selenatireducens</name>
    <dbReference type="NCBI Taxonomy" id="3073902"/>
    <lineage>
        <taxon>Bacteria</taxon>
        <taxon>Pseudomonadati</taxon>
        <taxon>Pseudomonadota</taxon>
        <taxon>Gammaproteobacteria</taxon>
        <taxon>Enterobacterales</taxon>
        <taxon>Enterobacteriaceae</taxon>
        <taxon>Buttiauxella</taxon>
    </lineage>
</organism>
<feature type="transmembrane region" description="Helical" evidence="1">
    <location>
        <begin position="63"/>
        <end position="83"/>
    </location>
</feature>
<keyword evidence="1" id="KW-1133">Transmembrane helix</keyword>
<feature type="transmembrane region" description="Helical" evidence="1">
    <location>
        <begin position="6"/>
        <end position="24"/>
    </location>
</feature>
<reference evidence="2 3" key="1">
    <citation type="submission" date="2023-09" db="EMBL/GenBank/DDBJ databases">
        <title>Buttiauxella selenatireducens sp. nov., isolated from the rhizosphere of Cardamine hupingshanesis.</title>
        <authorList>
            <person name="Zhang S."/>
            <person name="Xu Z."/>
            <person name="Wang H."/>
            <person name="Guo Y."/>
        </authorList>
    </citation>
    <scope>NUCLEOTIDE SEQUENCE [LARGE SCALE GENOMIC DNA]</scope>
    <source>
        <strain evidence="2 3">R73</strain>
    </source>
</reference>
<protein>
    <submittedName>
        <fullName evidence="2">Uncharacterized protein</fullName>
    </submittedName>
</protein>
<evidence type="ECO:0000313" key="3">
    <source>
        <dbReference type="Proteomes" id="UP001246690"/>
    </source>
</evidence>
<proteinExistence type="predicted"/>
<keyword evidence="1" id="KW-0812">Transmembrane</keyword>
<dbReference type="EMBL" id="CP133838">
    <property type="protein sequence ID" value="WMY74603.1"/>
    <property type="molecule type" value="Genomic_DNA"/>
</dbReference>
<accession>A0ABY9SCC3</accession>
<evidence type="ECO:0000313" key="2">
    <source>
        <dbReference type="EMBL" id="WMY74603.1"/>
    </source>
</evidence>
<keyword evidence="3" id="KW-1185">Reference proteome</keyword>
<sequence>MDLLIRFPWIAFVAALLFFVLWRLHPKRSSMVAALAWLIYGIYEFTIFFRLTCDDTCIRVDLLVLYPLLLLISLWAFIAALCFRKS</sequence>
<keyword evidence="1" id="KW-0472">Membrane</keyword>
<dbReference type="RefSeq" id="WP_309877186.1">
    <property type="nucleotide sequence ID" value="NZ_CP133838.1"/>
</dbReference>
<evidence type="ECO:0000256" key="1">
    <source>
        <dbReference type="SAM" id="Phobius"/>
    </source>
</evidence>
<name>A0ABY9SCC3_9ENTR</name>
<gene>
    <name evidence="2" type="ORF">RHD99_01045</name>
</gene>